<reference evidence="1" key="1">
    <citation type="submission" date="2023-08" db="EMBL/GenBank/DDBJ databases">
        <authorList>
            <person name="Messyasz A."/>
            <person name="Mannisto M.K."/>
            <person name="Kerkhof L.J."/>
            <person name="Haggblom M."/>
        </authorList>
    </citation>
    <scope>NUCLEOTIDE SEQUENCE</scope>
    <source>
        <strain evidence="1">M8UP39</strain>
    </source>
</reference>
<gene>
    <name evidence="1" type="ORF">RBB81_12745</name>
</gene>
<dbReference type="KEGG" id="tgi:RBB81_12745"/>
<accession>A0AAU7YVL3</accession>
<name>A0AAU7YVL3_9BACT</name>
<dbReference type="AlphaFoldDB" id="A0AAU7YVL3"/>
<sequence>MSEPSNIFTDSYLVQSEYLRFTTKLNEILHDILKHGYGEAMIRISITKENKRTIVIEAGKSYQYTVHLSEMQN</sequence>
<organism evidence="1">
    <name type="scientific">Tunturiibacter gelidiferens</name>
    <dbReference type="NCBI Taxonomy" id="3069689"/>
    <lineage>
        <taxon>Bacteria</taxon>
        <taxon>Pseudomonadati</taxon>
        <taxon>Acidobacteriota</taxon>
        <taxon>Terriglobia</taxon>
        <taxon>Terriglobales</taxon>
        <taxon>Acidobacteriaceae</taxon>
        <taxon>Tunturiibacter</taxon>
    </lineage>
</organism>
<dbReference type="EMBL" id="CP132938">
    <property type="protein sequence ID" value="XCB20470.1"/>
    <property type="molecule type" value="Genomic_DNA"/>
</dbReference>
<evidence type="ECO:0000313" key="1">
    <source>
        <dbReference type="EMBL" id="XCB20470.1"/>
    </source>
</evidence>
<proteinExistence type="predicted"/>
<reference evidence="1" key="2">
    <citation type="journal article" date="2024" name="Environ. Microbiol.">
        <title>Genome analysis and description of Tunturibacter gen. nov. expands the diversity of Terriglobia in tundra soils.</title>
        <authorList>
            <person name="Messyasz A."/>
            <person name="Mannisto M.K."/>
            <person name="Kerkhof L.J."/>
            <person name="Haggblom M.M."/>
        </authorList>
    </citation>
    <scope>NUCLEOTIDE SEQUENCE</scope>
    <source>
        <strain evidence="1">M8UP39</strain>
    </source>
</reference>
<dbReference type="RefSeq" id="WP_353070889.1">
    <property type="nucleotide sequence ID" value="NZ_CP132938.1"/>
</dbReference>
<protein>
    <submittedName>
        <fullName evidence="1">Uncharacterized protein</fullName>
    </submittedName>
</protein>